<sequence length="194" mass="20482">MMKQLFSITYLLLSAIAFSQVIIGNDTGSVPAGQKNSILLEFAAGQNKGIILPYTRTLPSGGGLVEGTFILDARDATKAKIKYYNGVTDMQSSDGWFDLSNGNTADISATMASQPTSATVSENAAAKVIIGASITSADGVLVLESDTKAMVLPMVNSTDDVTDPSPGMMVYIKREGAKRLAVFNGSAWTFWKAP</sequence>
<proteinExistence type="predicted"/>
<dbReference type="RefSeq" id="WP_245799049.1">
    <property type="nucleotide sequence ID" value="NZ_FSRK01000001.1"/>
</dbReference>
<reference evidence="2" key="1">
    <citation type="submission" date="2016-11" db="EMBL/GenBank/DDBJ databases">
        <authorList>
            <person name="Varghese N."/>
            <person name="Submissions S."/>
        </authorList>
    </citation>
    <scope>NUCLEOTIDE SEQUENCE [LARGE SCALE GENOMIC DNA]</scope>
    <source>
        <strain evidence="2">DSM 27623</strain>
    </source>
</reference>
<dbReference type="AlphaFoldDB" id="A0A1N6GIB5"/>
<name>A0A1N6GIB5_9FLAO</name>
<dbReference type="Proteomes" id="UP000185207">
    <property type="component" value="Unassembled WGS sequence"/>
</dbReference>
<dbReference type="EMBL" id="FSRK01000001">
    <property type="protein sequence ID" value="SIO07257.1"/>
    <property type="molecule type" value="Genomic_DNA"/>
</dbReference>
<evidence type="ECO:0000313" key="2">
    <source>
        <dbReference type="Proteomes" id="UP000185207"/>
    </source>
</evidence>
<gene>
    <name evidence="1" type="ORF">SAMN05444409_1866</name>
</gene>
<evidence type="ECO:0000313" key="1">
    <source>
        <dbReference type="EMBL" id="SIO07257.1"/>
    </source>
</evidence>
<protein>
    <submittedName>
        <fullName evidence="1">Uncharacterized protein</fullName>
    </submittedName>
</protein>
<organism evidence="1 2">
    <name type="scientific">Epilithonimonas zeae</name>
    <dbReference type="NCBI Taxonomy" id="1416779"/>
    <lineage>
        <taxon>Bacteria</taxon>
        <taxon>Pseudomonadati</taxon>
        <taxon>Bacteroidota</taxon>
        <taxon>Flavobacteriia</taxon>
        <taxon>Flavobacteriales</taxon>
        <taxon>Weeksellaceae</taxon>
        <taxon>Chryseobacterium group</taxon>
        <taxon>Epilithonimonas</taxon>
    </lineage>
</organism>
<keyword evidence="2" id="KW-1185">Reference proteome</keyword>
<accession>A0A1N6GIB5</accession>